<gene>
    <name evidence="1" type="ORF">L2E82_10713</name>
</gene>
<dbReference type="EMBL" id="CM042010">
    <property type="protein sequence ID" value="KAI3780725.1"/>
    <property type="molecule type" value="Genomic_DNA"/>
</dbReference>
<organism evidence="1 2">
    <name type="scientific">Cichorium intybus</name>
    <name type="common">Chicory</name>
    <dbReference type="NCBI Taxonomy" id="13427"/>
    <lineage>
        <taxon>Eukaryota</taxon>
        <taxon>Viridiplantae</taxon>
        <taxon>Streptophyta</taxon>
        <taxon>Embryophyta</taxon>
        <taxon>Tracheophyta</taxon>
        <taxon>Spermatophyta</taxon>
        <taxon>Magnoliopsida</taxon>
        <taxon>eudicotyledons</taxon>
        <taxon>Gunneridae</taxon>
        <taxon>Pentapetalae</taxon>
        <taxon>asterids</taxon>
        <taxon>campanulids</taxon>
        <taxon>Asterales</taxon>
        <taxon>Asteraceae</taxon>
        <taxon>Cichorioideae</taxon>
        <taxon>Cichorieae</taxon>
        <taxon>Cichoriinae</taxon>
        <taxon>Cichorium</taxon>
    </lineage>
</organism>
<reference evidence="1 2" key="2">
    <citation type="journal article" date="2022" name="Mol. Ecol. Resour.">
        <title>The genomes of chicory, endive, great burdock and yacon provide insights into Asteraceae paleo-polyploidization history and plant inulin production.</title>
        <authorList>
            <person name="Fan W."/>
            <person name="Wang S."/>
            <person name="Wang H."/>
            <person name="Wang A."/>
            <person name="Jiang F."/>
            <person name="Liu H."/>
            <person name="Zhao H."/>
            <person name="Xu D."/>
            <person name="Zhang Y."/>
        </authorList>
    </citation>
    <scope>NUCLEOTIDE SEQUENCE [LARGE SCALE GENOMIC DNA]</scope>
    <source>
        <strain evidence="2">cv. Punajuju</strain>
        <tissue evidence="1">Leaves</tissue>
    </source>
</reference>
<keyword evidence="2" id="KW-1185">Reference proteome</keyword>
<name>A0ACB9GCG8_CICIN</name>
<comment type="caution">
    <text evidence="1">The sequence shown here is derived from an EMBL/GenBank/DDBJ whole genome shotgun (WGS) entry which is preliminary data.</text>
</comment>
<reference evidence="2" key="1">
    <citation type="journal article" date="2022" name="Mol. Ecol. Resour.">
        <title>The genomes of chicory, endive, great burdock and yacon provide insights into Asteraceae palaeo-polyploidization history and plant inulin production.</title>
        <authorList>
            <person name="Fan W."/>
            <person name="Wang S."/>
            <person name="Wang H."/>
            <person name="Wang A."/>
            <person name="Jiang F."/>
            <person name="Liu H."/>
            <person name="Zhao H."/>
            <person name="Xu D."/>
            <person name="Zhang Y."/>
        </authorList>
    </citation>
    <scope>NUCLEOTIDE SEQUENCE [LARGE SCALE GENOMIC DNA]</scope>
    <source>
        <strain evidence="2">cv. Punajuju</strain>
    </source>
</reference>
<dbReference type="Proteomes" id="UP001055811">
    <property type="component" value="Linkage Group LG02"/>
</dbReference>
<evidence type="ECO:0000313" key="1">
    <source>
        <dbReference type="EMBL" id="KAI3780725.1"/>
    </source>
</evidence>
<sequence>MDVEGRITQVNLVKHKKESSKQNKAHLAKAKSEPDINPNLIEVAERIIIKEKPKDPIPNVEWCDRFLPDNAVDLVDEAGSRVRLRHAHARELPDREMDLKT</sequence>
<evidence type="ECO:0000313" key="2">
    <source>
        <dbReference type="Proteomes" id="UP001055811"/>
    </source>
</evidence>
<proteinExistence type="predicted"/>
<protein>
    <submittedName>
        <fullName evidence="1">Uncharacterized protein</fullName>
    </submittedName>
</protein>
<accession>A0ACB9GCG8</accession>